<gene>
    <name evidence="4" type="ORF">SMN809_LOCUS12573</name>
</gene>
<dbReference type="PANTHER" id="PTHR21254">
    <property type="entry name" value="C2 DOMAIN-CONTAINING PROTEIN 3"/>
    <property type="match status" value="1"/>
</dbReference>
<dbReference type="GO" id="GO:0071539">
    <property type="term" value="P:protein localization to centrosome"/>
    <property type="evidence" value="ECO:0007669"/>
    <property type="project" value="TreeGrafter"/>
</dbReference>
<dbReference type="SUPFAM" id="SSF49562">
    <property type="entry name" value="C2 domain (Calcium/lipid-binding domain, CaLB)"/>
    <property type="match status" value="3"/>
</dbReference>
<protein>
    <recommendedName>
        <fullName evidence="3">C2 domain-containing protein</fullName>
    </recommendedName>
</protein>
<dbReference type="GO" id="GO:0061511">
    <property type="term" value="P:centriole elongation"/>
    <property type="evidence" value="ECO:0007669"/>
    <property type="project" value="TreeGrafter"/>
</dbReference>
<evidence type="ECO:0000313" key="4">
    <source>
        <dbReference type="EMBL" id="CAF4012920.1"/>
    </source>
</evidence>
<dbReference type="PANTHER" id="PTHR21254:SF1">
    <property type="entry name" value="C2 DOMAIN-CONTAINING PROTEIN 3"/>
    <property type="match status" value="1"/>
</dbReference>
<reference evidence="4" key="1">
    <citation type="submission" date="2021-02" db="EMBL/GenBank/DDBJ databases">
        <authorList>
            <person name="Nowell W R."/>
        </authorList>
    </citation>
    <scope>NUCLEOTIDE SEQUENCE</scope>
</reference>
<dbReference type="Proteomes" id="UP000676336">
    <property type="component" value="Unassembled WGS sequence"/>
</dbReference>
<dbReference type="Gene3D" id="2.60.40.150">
    <property type="entry name" value="C2 domain"/>
    <property type="match status" value="3"/>
</dbReference>
<evidence type="ECO:0000256" key="2">
    <source>
        <dbReference type="SAM" id="MobiDB-lite"/>
    </source>
</evidence>
<feature type="coiled-coil region" evidence="1">
    <location>
        <begin position="900"/>
        <end position="1014"/>
    </location>
</feature>
<comment type="caution">
    <text evidence="4">The sequence shown here is derived from an EMBL/GenBank/DDBJ whole genome shotgun (WGS) entry which is preliminary data.</text>
</comment>
<feature type="domain" description="C2" evidence="3">
    <location>
        <begin position="355"/>
        <end position="496"/>
    </location>
</feature>
<dbReference type="GO" id="GO:0034451">
    <property type="term" value="C:centriolar satellite"/>
    <property type="evidence" value="ECO:0007669"/>
    <property type="project" value="TreeGrafter"/>
</dbReference>
<dbReference type="InterPro" id="IPR035892">
    <property type="entry name" value="C2_domain_sf"/>
</dbReference>
<dbReference type="AlphaFoldDB" id="A0A8S2NPK9"/>
<evidence type="ECO:0000259" key="3">
    <source>
        <dbReference type="PROSITE" id="PS50004"/>
    </source>
</evidence>
<dbReference type="GO" id="GO:0005814">
    <property type="term" value="C:centriole"/>
    <property type="evidence" value="ECO:0007669"/>
    <property type="project" value="TreeGrafter"/>
</dbReference>
<dbReference type="EMBL" id="CAJOBI010004788">
    <property type="protein sequence ID" value="CAF4012920.1"/>
    <property type="molecule type" value="Genomic_DNA"/>
</dbReference>
<dbReference type="SMART" id="SM00239">
    <property type="entry name" value="C2"/>
    <property type="match status" value="1"/>
</dbReference>
<dbReference type="Pfam" id="PF00168">
    <property type="entry name" value="C2"/>
    <property type="match status" value="3"/>
</dbReference>
<feature type="region of interest" description="Disordered" evidence="2">
    <location>
        <begin position="531"/>
        <end position="557"/>
    </location>
</feature>
<accession>A0A8S2NPK9</accession>
<dbReference type="GO" id="GO:0060271">
    <property type="term" value="P:cilium assembly"/>
    <property type="evidence" value="ECO:0007669"/>
    <property type="project" value="TreeGrafter"/>
</dbReference>
<keyword evidence="1" id="KW-0175">Coiled coil</keyword>
<dbReference type="PROSITE" id="PS50004">
    <property type="entry name" value="C2"/>
    <property type="match status" value="1"/>
</dbReference>
<proteinExistence type="predicted"/>
<dbReference type="InterPro" id="IPR000008">
    <property type="entry name" value="C2_dom"/>
</dbReference>
<name>A0A8S2NPK9_9BILA</name>
<evidence type="ECO:0000256" key="1">
    <source>
        <dbReference type="SAM" id="Coils"/>
    </source>
</evidence>
<dbReference type="CDD" id="cd00030">
    <property type="entry name" value="C2"/>
    <property type="match status" value="1"/>
</dbReference>
<sequence length="1027" mass="117346">MLQALHDTNFSYPSQVGLNTYAKLTLSFLSDMESRSTKTMGRSFVPDFNQTINFPIPLIWSDHRSRSISLAEMLEHGELKIDLFHKMNSDSQEKKTLDIHICYCKIPLKELLIRHTGIKGWYPLASANSVAHSDLSLDSTDNCVGGIELFVRFGEQDDRRRLIDSAKKRRKNQKDLGCLVKLSIDRIQFPTQLITQADKDRLSVFAQYRFYDKMPIITKRKKATVDRNNVKCDLQFNREHLFLCSEPFLWYLREEKLEIQIWSSENDTYDYSQSLASTTDKLIGSVYVDLNLLCNKNRKSHRLSAILPLFKQGTKDLTGASVQIHLAIDKSKDFNELRNQNGLDSVDDAELDSYLDNRYLNSISNDRTLRNITNNIFSVLINIEQAAHLPNIYNQHDNTHTAPNPYVTYAIADSNHLCRTQVLTLTAKPQWNHQQSVKLSIEHLFNEKKVFILKVWHKINADIESIPEKSGDKVLGFVSIDLSPLLSGLQQISGWYNIVDTVGNVQGQLKISMTPQDDLFEFKRMKYNSQQYQPKLDSARSTSTKSGTIPSLTLNDLSARSSNGATASLNSSTIEDETNKESFLRNNLRRQLGELDVMTERLKARYYSNSETSSTSRINSASSVPTINLLNLPLNKNPISQDTDSTHSTATSTIQRDLLEQFPESLSGKPLISNGLNVTDVLCLHNDQVRLAQELVAKANHLLEASKDFFEKPPIVPTPPISSTIVENKSVKSFSPPPMLPNFNSTKEFRTEDYSPRINAINEHINNSFEQHQHLNDSIIWSDDEDDEHDQSFLPIGLPPMHHRSVAATSVISPLHAEDKSTHDEQQDDIDIIHIRPLNNLSAFNFDCQQMNAERLTGHLEKTIGERNLNHIHSCSISCQTDIDVRHHPKPAVQQPSDEIIRLRRLLEAQNDLLKRKENEAIHDQQSSSSSGLIRDYELRLRQCEKEKRQAENRAISAEKRMAKFQERYERMKKEIGALDENFFNDIEDIKFALQQANKLNQEYEKTVQMLSNRLGISYPKVAVKKN</sequence>
<evidence type="ECO:0000313" key="5">
    <source>
        <dbReference type="Proteomes" id="UP000676336"/>
    </source>
</evidence>
<organism evidence="4 5">
    <name type="scientific">Rotaria magnacalcarata</name>
    <dbReference type="NCBI Taxonomy" id="392030"/>
    <lineage>
        <taxon>Eukaryota</taxon>
        <taxon>Metazoa</taxon>
        <taxon>Spiralia</taxon>
        <taxon>Gnathifera</taxon>
        <taxon>Rotifera</taxon>
        <taxon>Eurotatoria</taxon>
        <taxon>Bdelloidea</taxon>
        <taxon>Philodinida</taxon>
        <taxon>Philodinidae</taxon>
        <taxon>Rotaria</taxon>
    </lineage>
</organism>